<comment type="pathway">
    <text evidence="3">Protein modification; protein ubiquitination.</text>
</comment>
<evidence type="ECO:0000259" key="16">
    <source>
        <dbReference type="PROSITE" id="PS50089"/>
    </source>
</evidence>
<dbReference type="SUPFAM" id="SSF57850">
    <property type="entry name" value="RING/U-box"/>
    <property type="match status" value="1"/>
</dbReference>
<dbReference type="Proteomes" id="UP000607653">
    <property type="component" value="Unassembled WGS sequence"/>
</dbReference>
<feature type="transmembrane region" description="Helical" evidence="15">
    <location>
        <begin position="64"/>
        <end position="89"/>
    </location>
</feature>
<dbReference type="Pfam" id="PF13639">
    <property type="entry name" value="zf-RING_2"/>
    <property type="match status" value="1"/>
</dbReference>
<dbReference type="PANTHER" id="PTHR46913:SF19">
    <property type="entry name" value="RING-TYPE E3 UBIQUITIN TRANSFERASE"/>
    <property type="match status" value="1"/>
</dbReference>
<dbReference type="PANTHER" id="PTHR46913">
    <property type="entry name" value="RING-H2 FINGER PROTEIN ATL16"/>
    <property type="match status" value="1"/>
</dbReference>
<evidence type="ECO:0000256" key="11">
    <source>
        <dbReference type="ARBA" id="ARBA00022989"/>
    </source>
</evidence>
<evidence type="ECO:0000256" key="2">
    <source>
        <dbReference type="ARBA" id="ARBA00004167"/>
    </source>
</evidence>
<keyword evidence="12 15" id="KW-0472">Membrane</keyword>
<evidence type="ECO:0000256" key="3">
    <source>
        <dbReference type="ARBA" id="ARBA00004906"/>
    </source>
</evidence>
<evidence type="ECO:0000256" key="9">
    <source>
        <dbReference type="ARBA" id="ARBA00022786"/>
    </source>
</evidence>
<name>A0A822ZH70_NELNU</name>
<dbReference type="GO" id="GO:0016567">
    <property type="term" value="P:protein ubiquitination"/>
    <property type="evidence" value="ECO:0007669"/>
    <property type="project" value="UniProtKB-UniPathway"/>
</dbReference>
<feature type="compositionally biased region" description="Polar residues" evidence="14">
    <location>
        <begin position="285"/>
        <end position="296"/>
    </location>
</feature>
<organism evidence="17 18">
    <name type="scientific">Nelumbo nucifera</name>
    <name type="common">Sacred lotus</name>
    <dbReference type="NCBI Taxonomy" id="4432"/>
    <lineage>
        <taxon>Eukaryota</taxon>
        <taxon>Viridiplantae</taxon>
        <taxon>Streptophyta</taxon>
        <taxon>Embryophyta</taxon>
        <taxon>Tracheophyta</taxon>
        <taxon>Spermatophyta</taxon>
        <taxon>Magnoliopsida</taxon>
        <taxon>Proteales</taxon>
        <taxon>Nelumbonaceae</taxon>
        <taxon>Nelumbo</taxon>
    </lineage>
</organism>
<keyword evidence="9" id="KW-0833">Ubl conjugation pathway</keyword>
<dbReference type="GO" id="GO:0008270">
    <property type="term" value="F:zinc ion binding"/>
    <property type="evidence" value="ECO:0007669"/>
    <property type="project" value="UniProtKB-KW"/>
</dbReference>
<protein>
    <recommendedName>
        <fullName evidence="4">RING-type E3 ubiquitin transferase</fullName>
        <ecNumber evidence="4">2.3.2.27</ecNumber>
    </recommendedName>
</protein>
<dbReference type="AlphaFoldDB" id="A0A822ZH70"/>
<dbReference type="CDD" id="cd16461">
    <property type="entry name" value="RING-H2_EL5-like"/>
    <property type="match status" value="1"/>
</dbReference>
<keyword evidence="8 13" id="KW-0863">Zinc-finger</keyword>
<feature type="compositionally biased region" description="Basic and acidic residues" evidence="14">
    <location>
        <begin position="261"/>
        <end position="280"/>
    </location>
</feature>
<comment type="catalytic activity">
    <reaction evidence="1">
        <text>S-ubiquitinyl-[E2 ubiquitin-conjugating enzyme]-L-cysteine + [acceptor protein]-L-lysine = [E2 ubiquitin-conjugating enzyme]-L-cysteine + N(6)-ubiquitinyl-[acceptor protein]-L-lysine.</text>
        <dbReference type="EC" id="2.3.2.27"/>
    </reaction>
</comment>
<keyword evidence="11 15" id="KW-1133">Transmembrane helix</keyword>
<accession>A0A822ZH70</accession>
<evidence type="ECO:0000256" key="14">
    <source>
        <dbReference type="SAM" id="MobiDB-lite"/>
    </source>
</evidence>
<evidence type="ECO:0000313" key="17">
    <source>
        <dbReference type="EMBL" id="DAD41018.1"/>
    </source>
</evidence>
<dbReference type="EC" id="2.3.2.27" evidence="4"/>
<dbReference type="GO" id="GO:0061630">
    <property type="term" value="F:ubiquitin protein ligase activity"/>
    <property type="evidence" value="ECO:0007669"/>
    <property type="project" value="UniProtKB-EC"/>
</dbReference>
<evidence type="ECO:0000256" key="5">
    <source>
        <dbReference type="ARBA" id="ARBA00022679"/>
    </source>
</evidence>
<evidence type="ECO:0000256" key="10">
    <source>
        <dbReference type="ARBA" id="ARBA00022833"/>
    </source>
</evidence>
<keyword evidence="10" id="KW-0862">Zinc</keyword>
<dbReference type="EMBL" id="DUZY01000005">
    <property type="protein sequence ID" value="DAD41018.1"/>
    <property type="molecule type" value="Genomic_DNA"/>
</dbReference>
<feature type="compositionally biased region" description="Basic and acidic residues" evidence="14">
    <location>
        <begin position="302"/>
        <end position="313"/>
    </location>
</feature>
<dbReference type="SMART" id="SM00184">
    <property type="entry name" value="RING"/>
    <property type="match status" value="1"/>
</dbReference>
<dbReference type="FunFam" id="3.30.40.10:FF:000233">
    <property type="entry name" value="RING-H2 finger protein ATL54"/>
    <property type="match status" value="1"/>
</dbReference>
<feature type="region of interest" description="Disordered" evidence="14">
    <location>
        <begin position="259"/>
        <end position="317"/>
    </location>
</feature>
<evidence type="ECO:0000256" key="8">
    <source>
        <dbReference type="ARBA" id="ARBA00022771"/>
    </source>
</evidence>
<keyword evidence="5" id="KW-0808">Transferase</keyword>
<evidence type="ECO:0000256" key="4">
    <source>
        <dbReference type="ARBA" id="ARBA00012483"/>
    </source>
</evidence>
<proteinExistence type="predicted"/>
<keyword evidence="6 15" id="KW-0812">Transmembrane</keyword>
<gene>
    <name evidence="17" type="ORF">HUJ06_015341</name>
</gene>
<evidence type="ECO:0000256" key="6">
    <source>
        <dbReference type="ARBA" id="ARBA00022692"/>
    </source>
</evidence>
<dbReference type="InterPro" id="IPR044600">
    <property type="entry name" value="ATL1/ATL16-like"/>
</dbReference>
<dbReference type="GO" id="GO:0016020">
    <property type="term" value="C:membrane"/>
    <property type="evidence" value="ECO:0007669"/>
    <property type="project" value="UniProtKB-SubCell"/>
</dbReference>
<keyword evidence="7" id="KW-0479">Metal-binding</keyword>
<dbReference type="Gene3D" id="3.30.40.10">
    <property type="entry name" value="Zinc/RING finger domain, C3HC4 (zinc finger)"/>
    <property type="match status" value="1"/>
</dbReference>
<evidence type="ECO:0000256" key="15">
    <source>
        <dbReference type="SAM" id="Phobius"/>
    </source>
</evidence>
<reference evidence="17 18" key="1">
    <citation type="journal article" date="2020" name="Mol. Biol. Evol.">
        <title>Distinct Expression and Methylation Patterns for Genes with Different Fates following a Single Whole-Genome Duplication in Flowering Plants.</title>
        <authorList>
            <person name="Shi T."/>
            <person name="Rahmani R.S."/>
            <person name="Gugger P.F."/>
            <person name="Wang M."/>
            <person name="Li H."/>
            <person name="Zhang Y."/>
            <person name="Li Z."/>
            <person name="Wang Q."/>
            <person name="Van de Peer Y."/>
            <person name="Marchal K."/>
            <person name="Chen J."/>
        </authorList>
    </citation>
    <scope>NUCLEOTIDE SEQUENCE [LARGE SCALE GENOMIC DNA]</scope>
    <source>
        <tissue evidence="17">Leaf</tissue>
    </source>
</reference>
<evidence type="ECO:0000256" key="7">
    <source>
        <dbReference type="ARBA" id="ARBA00022723"/>
    </source>
</evidence>
<sequence length="435" mass="47816">MAFHHRRLFSSDSNETEYSFCFHLCKLMYHCSVICAENCSDCPPYSPFDSPPPPSSISHISPPVIILVAILASTFLLISYYAIIAKYCLSWNTRSRRPPPPPPPESDNTHEDFIDENHGPILDNPIWYITTVGLQESVINSISVCKYKRGDGLIEGTECSVCLNEFEDDETLRLLPKCSHAFHLPCIDTWLRSHKNCPLCRAPIVSNTAGPPLTASSAPNSNNSAAVVEIRVENSETDGGFGSNQPTEGVICETMSVGAENEERQVPVEDEERRDTMLEKEEQEVVSSSLPNSGFRISSELGRSHREGEDKMQPVRRSVSMDSSQAAMISLSMANFLPLQSEASSSNKSNSAIVTKHGSQNMSIVKLIGSSSAKQSLQKGPISMKRSFSSGGKFLFSKYSRSRNSILPLNAFVTLCGVVKSSSRGSKSCSLNWRS</sequence>
<comment type="caution">
    <text evidence="17">The sequence shown here is derived from an EMBL/GenBank/DDBJ whole genome shotgun (WGS) entry which is preliminary data.</text>
</comment>
<evidence type="ECO:0000256" key="1">
    <source>
        <dbReference type="ARBA" id="ARBA00000900"/>
    </source>
</evidence>
<feature type="domain" description="RING-type" evidence="16">
    <location>
        <begin position="159"/>
        <end position="201"/>
    </location>
</feature>
<evidence type="ECO:0000256" key="12">
    <source>
        <dbReference type="ARBA" id="ARBA00023136"/>
    </source>
</evidence>
<keyword evidence="18" id="KW-1185">Reference proteome</keyword>
<comment type="subcellular location">
    <subcellularLocation>
        <location evidence="2">Membrane</location>
        <topology evidence="2">Single-pass membrane protein</topology>
    </subcellularLocation>
</comment>
<dbReference type="UniPathway" id="UPA00143"/>
<evidence type="ECO:0000256" key="13">
    <source>
        <dbReference type="PROSITE-ProRule" id="PRU00175"/>
    </source>
</evidence>
<dbReference type="InterPro" id="IPR001841">
    <property type="entry name" value="Znf_RING"/>
</dbReference>
<dbReference type="PROSITE" id="PS50089">
    <property type="entry name" value="ZF_RING_2"/>
    <property type="match status" value="1"/>
</dbReference>
<dbReference type="InterPro" id="IPR013083">
    <property type="entry name" value="Znf_RING/FYVE/PHD"/>
</dbReference>
<evidence type="ECO:0000313" key="18">
    <source>
        <dbReference type="Proteomes" id="UP000607653"/>
    </source>
</evidence>